<dbReference type="InterPro" id="IPR005821">
    <property type="entry name" value="Ion_trans_dom"/>
</dbReference>
<evidence type="ECO:0000256" key="4">
    <source>
        <dbReference type="ARBA" id="ARBA00022989"/>
    </source>
</evidence>
<comment type="caution">
    <text evidence="14">The sequence shown here is derived from an EMBL/GenBank/DDBJ whole genome shotgun (WGS) entry which is preliminary data.</text>
</comment>
<gene>
    <name evidence="14" type="ORF">TCAL_07930</name>
</gene>
<keyword evidence="4 10" id="KW-1133">Transmembrane helix</keyword>
<dbReference type="GO" id="GO:0005261">
    <property type="term" value="F:monoatomic cation channel activity"/>
    <property type="evidence" value="ECO:0007669"/>
    <property type="project" value="TreeGrafter"/>
</dbReference>
<feature type="region of interest" description="Disordered" evidence="9">
    <location>
        <begin position="238"/>
        <end position="266"/>
    </location>
</feature>
<dbReference type="GO" id="GO:0030001">
    <property type="term" value="P:metal ion transport"/>
    <property type="evidence" value="ECO:0007669"/>
    <property type="project" value="TreeGrafter"/>
</dbReference>
<feature type="coiled-coil region" evidence="8">
    <location>
        <begin position="1400"/>
        <end position="1434"/>
    </location>
</feature>
<evidence type="ECO:0000256" key="3">
    <source>
        <dbReference type="ARBA" id="ARBA00022692"/>
    </source>
</evidence>
<dbReference type="InterPro" id="IPR050927">
    <property type="entry name" value="TRPM"/>
</dbReference>
<feature type="region of interest" description="Disordered" evidence="9">
    <location>
        <begin position="1348"/>
        <end position="1397"/>
    </location>
</feature>
<feature type="compositionally biased region" description="Basic residues" evidence="9">
    <location>
        <begin position="1365"/>
        <end position="1377"/>
    </location>
</feature>
<evidence type="ECO:0000256" key="2">
    <source>
        <dbReference type="ARBA" id="ARBA00022448"/>
    </source>
</evidence>
<feature type="transmembrane region" description="Helical" evidence="10">
    <location>
        <begin position="1030"/>
        <end position="1048"/>
    </location>
</feature>
<feature type="compositionally biased region" description="Acidic residues" evidence="9">
    <location>
        <begin position="1351"/>
        <end position="1360"/>
    </location>
</feature>
<feature type="transmembrane region" description="Helical" evidence="10">
    <location>
        <begin position="1094"/>
        <end position="1116"/>
    </location>
</feature>
<dbReference type="OrthoDB" id="6411402at2759"/>
<dbReference type="EMBL" id="VCGU01000004">
    <property type="protein sequence ID" value="TRY77421.1"/>
    <property type="molecule type" value="Genomic_DNA"/>
</dbReference>
<evidence type="ECO:0000256" key="8">
    <source>
        <dbReference type="SAM" id="Coils"/>
    </source>
</evidence>
<accession>A0A553PIB4</accession>
<evidence type="ECO:0000256" key="1">
    <source>
        <dbReference type="ARBA" id="ARBA00004141"/>
    </source>
</evidence>
<dbReference type="InterPro" id="IPR057366">
    <property type="entry name" value="TRPM-like"/>
</dbReference>
<evidence type="ECO:0000259" key="11">
    <source>
        <dbReference type="Pfam" id="PF00520"/>
    </source>
</evidence>
<evidence type="ECO:0000313" key="14">
    <source>
        <dbReference type="EMBL" id="TRY77421.1"/>
    </source>
</evidence>
<dbReference type="Pfam" id="PF00520">
    <property type="entry name" value="Ion_trans"/>
    <property type="match status" value="1"/>
</dbReference>
<comment type="subcellular location">
    <subcellularLocation>
        <location evidence="1">Membrane</location>
        <topology evidence="1">Multi-pass membrane protein</topology>
    </subcellularLocation>
</comment>
<dbReference type="PANTHER" id="PTHR13800:SF1">
    <property type="entry name" value="TRANSIENT RECEPTOR POTENTIAL CATION CHANNEL TRPM"/>
    <property type="match status" value="1"/>
</dbReference>
<dbReference type="OMA" id="FATNAWI"/>
<evidence type="ECO:0000259" key="13">
    <source>
        <dbReference type="Pfam" id="PF25508"/>
    </source>
</evidence>
<keyword evidence="7" id="KW-0407">Ion channel</keyword>
<dbReference type="Pfam" id="PF25508">
    <property type="entry name" value="TRPM2"/>
    <property type="match status" value="1"/>
</dbReference>
<organism evidence="14 15">
    <name type="scientific">Tigriopus californicus</name>
    <name type="common">Marine copepod</name>
    <dbReference type="NCBI Taxonomy" id="6832"/>
    <lineage>
        <taxon>Eukaryota</taxon>
        <taxon>Metazoa</taxon>
        <taxon>Ecdysozoa</taxon>
        <taxon>Arthropoda</taxon>
        <taxon>Crustacea</taxon>
        <taxon>Multicrustacea</taxon>
        <taxon>Hexanauplia</taxon>
        <taxon>Copepoda</taxon>
        <taxon>Harpacticoida</taxon>
        <taxon>Harpacticidae</taxon>
        <taxon>Tigriopus</taxon>
    </lineage>
</organism>
<feature type="transmembrane region" description="Helical" evidence="10">
    <location>
        <begin position="1192"/>
        <end position="1217"/>
    </location>
</feature>
<sequence length="1452" mass="167785">MAEVRKRGPYGASADQFRTSKISVRSNADSYLGSIYASTILSMENDDELAQEKAQILNDQQWVLQRKKIGLSRRTKRSLTKVNNFKDRKKTVLEFISTNFTRRECCNFISDESRKTRPMAASPGPKSNGPCFCGAPIDEHLPRAVHLKASWKQNPFETIKEEEETDSTTDSVVPILKVEETYRPSLPGSTESPRDLLKVKKAQPFVVFSSPEVSNSQDVPSLRDYNSRPQSAISRATEIAKESGQMTSVETTSSLRMEKGDPNSQRRAVPIVAEATPTHSYKETGEWNESLAIQDFPTNAYGQIEFINEDEGSLKPSKYIRLSDKTPMHVVKELLTDYWGIYEPHRPHLALSLIGGAKNFRMEGRKKETFKKGLISAAKSTNALILTGGTNTGTMKLVGDAIREGQFMVQNGDKLSRGLKLMGLCSFGYIKDRDLLINDNPNEFNYVRYNSNQEIKKGDNVPLNGDHTHFIMVDDGSRYRFFSGYTNFITKFETMIRDPEPQGLGIPIVTLLLEGGKDAIRIVKDRLKEGIACVVIEGSGRAADIISYAYRNAVKNPKTNTYTMKEGHIAHLMKMLETAYGTYIKPKAARDEQMKDIMNWTIECISHSDIITIFDIRRETQLDTKILSALLKSDNMSLHQQLFFAMIWDRIDLAEEKILVKDTLNTMDSLHEIMLQALVLERTNFIELLVMNGFVMRTFLTVERLRRLYNESTLRWRELHFQMKNLVGIPCNEIYLRNIHKLLVTLLKDHDHSLYQLDRPPKNEKKHRRVDVSTKTFEEPYVELFLWAIFTNKQSLIDFCWKRCGQPMLMAIVAGAIYSKMGNFYRRYNKDIKILTDRKAQFQKRANMLMEIAYEADPNKGYSLLEKRNKRWGGRNFMQLGYIGHLRTFIANPTCQSVVNSNWIRGFLKLPWFSCLICLILPFLTWTPIVTFMGGLGDDGGKLTWFQKLYVFYRAPVVKYTGTCISFLALITLYSYVALYGYRNDFQMAELILYTWVAILIVDECREVVMEPSKKLSGKLSDHMDSVWNKFDFIIYSIMVINIVLKLFPATFEVSRVIFAVNCSFFYIRVFRIYHASRSLGPKLVIFHRMIPEIITFMFLLIVFILAYGVANQAIIDPYRQFQWNSFWKLLFQIVFLPYWQMYGELSLDSIEVRQTPPCPVNGSFYEPTNDFPHCYPAEIEHISDYNYVTPAFLAIYLLIGNVMLLNLLIAIFTAVFEEVHENSNDVWKWEMYRLVEEYDKKPGLAPPLVLFEDIWKLLKGIWKQTCRKRKENLDSYMQEALETLRLFERDCMSAFQGRMSRNSAESLDQRIKALEMKTNQLLELFEEAPDDQANWGEVIDMDKKLYETDSSSDSDDDLDGDHSKNRKQHRPKRKSLRMNVVESDPKSARIQTARSSRISRRLQVDIANVKEQLEAMQENRKAEIEQMHRVQTAQNERLEIMIAELLNVNNK</sequence>
<reference evidence="14 15" key="1">
    <citation type="journal article" date="2018" name="Nat. Ecol. Evol.">
        <title>Genomic signatures of mitonuclear coevolution across populations of Tigriopus californicus.</title>
        <authorList>
            <person name="Barreto F.S."/>
            <person name="Watson E.T."/>
            <person name="Lima T.G."/>
            <person name="Willett C.S."/>
            <person name="Edmands S."/>
            <person name="Li W."/>
            <person name="Burton R.S."/>
        </authorList>
    </citation>
    <scope>NUCLEOTIDE SEQUENCE [LARGE SCALE GENOMIC DNA]</scope>
    <source>
        <strain evidence="14 15">San Diego</strain>
    </source>
</reference>
<feature type="transmembrane region" description="Helical" evidence="10">
    <location>
        <begin position="910"/>
        <end position="936"/>
    </location>
</feature>
<feature type="compositionally biased region" description="Polar residues" evidence="9">
    <location>
        <begin position="244"/>
        <end position="255"/>
    </location>
</feature>
<dbReference type="Proteomes" id="UP000318571">
    <property type="component" value="Chromosome 5"/>
</dbReference>
<evidence type="ECO:0008006" key="16">
    <source>
        <dbReference type="Google" id="ProtNLM"/>
    </source>
</evidence>
<keyword evidence="2" id="KW-0813">Transport</keyword>
<keyword evidence="6 10" id="KW-0472">Membrane</keyword>
<keyword evidence="8" id="KW-0175">Coiled coil</keyword>
<evidence type="ECO:0000256" key="9">
    <source>
        <dbReference type="SAM" id="MobiDB-lite"/>
    </source>
</evidence>
<evidence type="ECO:0000256" key="7">
    <source>
        <dbReference type="ARBA" id="ARBA00023303"/>
    </source>
</evidence>
<feature type="domain" description="TRPM-like" evidence="13">
    <location>
        <begin position="662"/>
        <end position="891"/>
    </location>
</feature>
<dbReference type="Pfam" id="PF18139">
    <property type="entry name" value="LSDAT_euk"/>
    <property type="match status" value="1"/>
</dbReference>
<feature type="domain" description="Ion transport" evidence="11">
    <location>
        <begin position="970"/>
        <end position="1224"/>
    </location>
</feature>
<keyword evidence="3 10" id="KW-0812">Transmembrane</keyword>
<protein>
    <recommendedName>
        <fullName evidence="16">TRPM SLOG domain-containing protein</fullName>
    </recommendedName>
</protein>
<dbReference type="InterPro" id="IPR041491">
    <property type="entry name" value="TRPM_SLOG"/>
</dbReference>
<feature type="domain" description="TRPM SLOG" evidence="12">
    <location>
        <begin position="318"/>
        <end position="580"/>
    </location>
</feature>
<evidence type="ECO:0000256" key="6">
    <source>
        <dbReference type="ARBA" id="ARBA00023136"/>
    </source>
</evidence>
<dbReference type="STRING" id="6832.A0A553PIB4"/>
<dbReference type="GO" id="GO:0005886">
    <property type="term" value="C:plasma membrane"/>
    <property type="evidence" value="ECO:0007669"/>
    <property type="project" value="TreeGrafter"/>
</dbReference>
<dbReference type="Gene3D" id="1.10.287.70">
    <property type="match status" value="1"/>
</dbReference>
<evidence type="ECO:0000256" key="10">
    <source>
        <dbReference type="SAM" id="Phobius"/>
    </source>
</evidence>
<keyword evidence="5" id="KW-0406">Ion transport</keyword>
<evidence type="ECO:0000256" key="5">
    <source>
        <dbReference type="ARBA" id="ARBA00023065"/>
    </source>
</evidence>
<evidence type="ECO:0000313" key="15">
    <source>
        <dbReference type="Proteomes" id="UP000318571"/>
    </source>
</evidence>
<name>A0A553PIB4_TIGCA</name>
<keyword evidence="15" id="KW-1185">Reference proteome</keyword>
<feature type="transmembrane region" description="Helical" evidence="10">
    <location>
        <begin position="957"/>
        <end position="979"/>
    </location>
</feature>
<proteinExistence type="predicted"/>
<dbReference type="PANTHER" id="PTHR13800">
    <property type="entry name" value="TRANSIENT RECEPTOR POTENTIAL CATION CHANNEL, SUBFAMILY M, MEMBER 6"/>
    <property type="match status" value="1"/>
</dbReference>
<evidence type="ECO:0000259" key="12">
    <source>
        <dbReference type="Pfam" id="PF18139"/>
    </source>
</evidence>